<dbReference type="PROSITE" id="PS50042">
    <property type="entry name" value="CNMP_BINDING_3"/>
    <property type="match status" value="2"/>
</dbReference>
<dbReference type="Pfam" id="PF16643">
    <property type="entry name" value="cNMPbd_u2"/>
    <property type="match status" value="1"/>
</dbReference>
<feature type="compositionally biased region" description="Low complexity" evidence="9">
    <location>
        <begin position="216"/>
        <end position="227"/>
    </location>
</feature>
<keyword evidence="3" id="KW-0812">Transmembrane</keyword>
<keyword evidence="8" id="KW-0407">Ion channel</keyword>
<feature type="region of interest" description="Disordered" evidence="9">
    <location>
        <begin position="404"/>
        <end position="506"/>
    </location>
</feature>
<dbReference type="PANTHER" id="PTHR45638:SF24">
    <property type="entry name" value="CYCLIC NUCLEOTIDE-BINDING DOMAIN PROTEIN (AFU_ORTHOLOGUE AFUA_2G03170)"/>
    <property type="match status" value="1"/>
</dbReference>
<dbReference type="InterPro" id="IPR018490">
    <property type="entry name" value="cNMP-bd_dom_sf"/>
</dbReference>
<feature type="compositionally biased region" description="Gly residues" evidence="9">
    <location>
        <begin position="678"/>
        <end position="688"/>
    </location>
</feature>
<keyword evidence="7" id="KW-1071">Ligand-gated ion channel</keyword>
<dbReference type="GO" id="GO:0005221">
    <property type="term" value="F:intracellularly cyclic nucleotide-activated monoatomic cation channel activity"/>
    <property type="evidence" value="ECO:0007669"/>
    <property type="project" value="InterPro"/>
</dbReference>
<sequence>MHRRRAPPQLTPPPNRVNTIEILHSFESSANPARPIRPSPLTTQNGVPLDLLDRLRSFPLFLSAPEAFLNAVATHLRPQLHSPRDYILTEGDDSKAMYWLVRGAVAVTSRDGESTYAELRPGAFFGEIGILMDIPRTATIIARSRCLLVVLTKEALARELPKFPEVERAIREEAEERLTLLNKKKEETQSSAPTRIGGVKRSVDHDGDMEIDGEPSSGNGLGSNQGLTPGGQWASASALASAAANIRQLLKELPLFANLPPENLHFLGLSAQPRAFGPYTTVLQQNSLGREIYFIVRGEVEVIDETDPASIKVKARLKKGQYFGELAGLSLAPKRTATVRTVTYVECLVLIGDVLSELWKKCPPEIQQQVERTARIRLGSGEPIMLGINRDAMDISDIPSFRTPQYGLGRNDSPLVSTGPTDINVVEPFDPDPYAPTDFDSMVRSKSRRGSLAPPQPNTGGSSPVEEKPSPLSGSPTPPPQSKTKHVTTPPEKSPAKRPKTGGVRIISRKPSRFNVGHFDDDILISIFLHLDLPSLMRMRAVSTHWQRLLTHSPKLMKVLNLKPFNRLVNDQVIVHSIAPFVGHRPHTIDISNCFHLSDEGFTALAQQCGGNVRNWKMKSVWDITGRAILEMSDRAKFLEDIDLSNCRKVSDTLLARVVGWVVPEFHPMYAAQQGPQGPQGPGQGQGQPQGPHIYPPAGTIIGCPSLRRLTLSYCKHVTDRTMAHLAAHASKRLEHIDLTRCTTITDHGFQAWSMTSFERLESLVLADCTYLSDTAIVFLSNAAKGLKHLDLSFCCALSDTSPEILSLSCPNLLSLNLSFCGSAVSDHSLRCISLHLLELRELSVRGCVRVTGNGVEAVVEGCSKLEVFDVSQCRNLRGWIEGGGMEKYRGDGRGNGRDTGREGRGVRFVCMKGDRMR</sequence>
<dbReference type="InterPro" id="IPR006553">
    <property type="entry name" value="Leu-rich_rpt_Cys-con_subtyp"/>
</dbReference>
<evidence type="ECO:0000256" key="8">
    <source>
        <dbReference type="ARBA" id="ARBA00023303"/>
    </source>
</evidence>
<feature type="domain" description="Cyclic nucleotide-binding" evidence="10">
    <location>
        <begin position="60"/>
        <end position="177"/>
    </location>
</feature>
<dbReference type="InterPro" id="IPR014710">
    <property type="entry name" value="RmlC-like_jellyroll"/>
</dbReference>
<dbReference type="Proteomes" id="UP000018144">
    <property type="component" value="Unassembled WGS sequence"/>
</dbReference>
<evidence type="ECO:0000256" key="7">
    <source>
        <dbReference type="ARBA" id="ARBA00023286"/>
    </source>
</evidence>
<dbReference type="SMART" id="SM00100">
    <property type="entry name" value="cNMP"/>
    <property type="match status" value="2"/>
</dbReference>
<dbReference type="eggNOG" id="KOG1947">
    <property type="taxonomic scope" value="Eukaryota"/>
</dbReference>
<evidence type="ECO:0000259" key="10">
    <source>
        <dbReference type="PROSITE" id="PS50042"/>
    </source>
</evidence>
<dbReference type="SMART" id="SM00367">
    <property type="entry name" value="LRR_CC"/>
    <property type="match status" value="8"/>
</dbReference>
<organism evidence="12 13">
    <name type="scientific">Pyronema omphalodes (strain CBS 100304)</name>
    <name type="common">Pyronema confluens</name>
    <dbReference type="NCBI Taxonomy" id="1076935"/>
    <lineage>
        <taxon>Eukaryota</taxon>
        <taxon>Fungi</taxon>
        <taxon>Dikarya</taxon>
        <taxon>Ascomycota</taxon>
        <taxon>Pezizomycotina</taxon>
        <taxon>Pezizomycetes</taxon>
        <taxon>Pezizales</taxon>
        <taxon>Pyronemataceae</taxon>
        <taxon>Pyronema</taxon>
    </lineage>
</organism>
<reference evidence="12 13" key="1">
    <citation type="journal article" date="2013" name="PLoS Genet.">
        <title>The genome and development-dependent transcriptomes of Pyronema confluens: a window into fungal evolution.</title>
        <authorList>
            <person name="Traeger S."/>
            <person name="Altegoer F."/>
            <person name="Freitag M."/>
            <person name="Gabaldon T."/>
            <person name="Kempken F."/>
            <person name="Kumar A."/>
            <person name="Marcet-Houben M."/>
            <person name="Poggeler S."/>
            <person name="Stajich J.E."/>
            <person name="Nowrousian M."/>
        </authorList>
    </citation>
    <scope>NUCLEOTIDE SEQUENCE [LARGE SCALE GENOMIC DNA]</scope>
    <source>
        <strain evidence="13">CBS 100304</strain>
        <tissue evidence="12">Vegetative mycelium</tissue>
    </source>
</reference>
<evidence type="ECO:0000256" key="3">
    <source>
        <dbReference type="ARBA" id="ARBA00022692"/>
    </source>
</evidence>
<dbReference type="STRING" id="1076935.U4LBB7"/>
<keyword evidence="13" id="KW-1185">Reference proteome</keyword>
<gene>
    <name evidence="12" type="ORF">PCON_11000</name>
</gene>
<dbReference type="CDD" id="cd09917">
    <property type="entry name" value="F-box_SF"/>
    <property type="match status" value="1"/>
</dbReference>
<evidence type="ECO:0000313" key="12">
    <source>
        <dbReference type="EMBL" id="CCX11406.1"/>
    </source>
</evidence>
<dbReference type="Pfam" id="PF00027">
    <property type="entry name" value="cNMP_binding"/>
    <property type="match status" value="2"/>
</dbReference>
<feature type="domain" description="F-box" evidence="11">
    <location>
        <begin position="513"/>
        <end position="559"/>
    </location>
</feature>
<dbReference type="FunFam" id="2.60.120.10:FF:000057">
    <property type="entry name" value="Cyclic nucleotide-binding domain protein"/>
    <property type="match status" value="1"/>
</dbReference>
<dbReference type="InterPro" id="IPR000595">
    <property type="entry name" value="cNMP-bd_dom"/>
</dbReference>
<dbReference type="InterPro" id="IPR050866">
    <property type="entry name" value="CNG_cation_channel"/>
</dbReference>
<dbReference type="OrthoDB" id="421226at2759"/>
<evidence type="ECO:0000259" key="11">
    <source>
        <dbReference type="PROSITE" id="PS50181"/>
    </source>
</evidence>
<keyword evidence="5" id="KW-0406">Ion transport</keyword>
<dbReference type="InterPro" id="IPR018488">
    <property type="entry name" value="cNMP-bd_CS"/>
</dbReference>
<keyword evidence="6" id="KW-0472">Membrane</keyword>
<dbReference type="EMBL" id="HF935614">
    <property type="protein sequence ID" value="CCX11406.1"/>
    <property type="molecule type" value="Genomic_DNA"/>
</dbReference>
<dbReference type="PANTHER" id="PTHR45638">
    <property type="entry name" value="CYCLIC NUCLEOTIDE-GATED CATION CHANNEL SUBUNIT A"/>
    <property type="match status" value="1"/>
</dbReference>
<keyword evidence="4" id="KW-1133">Transmembrane helix</keyword>
<dbReference type="AlphaFoldDB" id="U4LBB7"/>
<feature type="region of interest" description="Disordered" evidence="9">
    <location>
        <begin position="181"/>
        <end position="227"/>
    </location>
</feature>
<dbReference type="InterPro" id="IPR057207">
    <property type="entry name" value="FBXL15_LRR"/>
</dbReference>
<dbReference type="Gene3D" id="2.60.120.10">
    <property type="entry name" value="Jelly Rolls"/>
    <property type="match status" value="2"/>
</dbReference>
<dbReference type="eggNOG" id="KOG0498">
    <property type="taxonomic scope" value="Eukaryota"/>
</dbReference>
<feature type="domain" description="Cyclic nucleotide-binding" evidence="10">
    <location>
        <begin position="255"/>
        <end position="350"/>
    </location>
</feature>
<evidence type="ECO:0000256" key="1">
    <source>
        <dbReference type="ARBA" id="ARBA00004141"/>
    </source>
</evidence>
<dbReference type="GO" id="GO:0016020">
    <property type="term" value="C:membrane"/>
    <property type="evidence" value="ECO:0007669"/>
    <property type="project" value="UniProtKB-SubCell"/>
</dbReference>
<dbReference type="Pfam" id="PF00646">
    <property type="entry name" value="F-box"/>
    <property type="match status" value="1"/>
</dbReference>
<name>U4LBB7_PYROM</name>
<dbReference type="SUPFAM" id="SSF51206">
    <property type="entry name" value="cAMP-binding domain-like"/>
    <property type="match status" value="2"/>
</dbReference>
<keyword evidence="2" id="KW-0813">Transport</keyword>
<evidence type="ECO:0000256" key="6">
    <source>
        <dbReference type="ARBA" id="ARBA00023136"/>
    </source>
</evidence>
<dbReference type="InterPro" id="IPR036047">
    <property type="entry name" value="F-box-like_dom_sf"/>
</dbReference>
<dbReference type="SUPFAM" id="SSF81383">
    <property type="entry name" value="F-box domain"/>
    <property type="match status" value="1"/>
</dbReference>
<protein>
    <submittedName>
        <fullName evidence="12">Similar to F-box/LRR-repeat protein 7 acc. no. Q9UJT9</fullName>
    </submittedName>
</protein>
<dbReference type="InterPro" id="IPR001810">
    <property type="entry name" value="F-box_dom"/>
</dbReference>
<dbReference type="Gene3D" id="3.80.10.10">
    <property type="entry name" value="Ribonuclease Inhibitor"/>
    <property type="match status" value="3"/>
</dbReference>
<dbReference type="PROSITE" id="PS50181">
    <property type="entry name" value="FBOX"/>
    <property type="match status" value="1"/>
</dbReference>
<dbReference type="OMA" id="RMKSVWD"/>
<dbReference type="Pfam" id="PF25372">
    <property type="entry name" value="DUF7885"/>
    <property type="match status" value="1"/>
</dbReference>
<dbReference type="eggNOG" id="KOG0500">
    <property type="taxonomic scope" value="Eukaryota"/>
</dbReference>
<proteinExistence type="predicted"/>
<evidence type="ECO:0000256" key="4">
    <source>
        <dbReference type="ARBA" id="ARBA00022989"/>
    </source>
</evidence>
<dbReference type="InterPro" id="IPR032675">
    <property type="entry name" value="LRR_dom_sf"/>
</dbReference>
<evidence type="ECO:0000313" key="13">
    <source>
        <dbReference type="Proteomes" id="UP000018144"/>
    </source>
</evidence>
<evidence type="ECO:0000256" key="9">
    <source>
        <dbReference type="SAM" id="MobiDB-lite"/>
    </source>
</evidence>
<dbReference type="SUPFAM" id="SSF52047">
    <property type="entry name" value="RNI-like"/>
    <property type="match status" value="1"/>
</dbReference>
<evidence type="ECO:0000256" key="2">
    <source>
        <dbReference type="ARBA" id="ARBA00022448"/>
    </source>
</evidence>
<feature type="region of interest" description="Disordered" evidence="9">
    <location>
        <begin position="672"/>
        <end position="692"/>
    </location>
</feature>
<dbReference type="CDD" id="cd00038">
    <property type="entry name" value="CAP_ED"/>
    <property type="match status" value="2"/>
</dbReference>
<accession>U4LBB7</accession>
<comment type="subcellular location">
    <subcellularLocation>
        <location evidence="1">Membrane</location>
        <topology evidence="1">Multi-pass membrane protein</topology>
    </subcellularLocation>
</comment>
<evidence type="ECO:0000256" key="5">
    <source>
        <dbReference type="ARBA" id="ARBA00023065"/>
    </source>
</evidence>
<dbReference type="PROSITE" id="PS00889">
    <property type="entry name" value="CNMP_BINDING_2"/>
    <property type="match status" value="1"/>
</dbReference>
<dbReference type="GO" id="GO:0044877">
    <property type="term" value="F:protein-containing complex binding"/>
    <property type="evidence" value="ECO:0007669"/>
    <property type="project" value="TreeGrafter"/>
</dbReference>